<sequence>MSIASIPTRRAIHLDFHTMPAVYDVGRDFDPEAFAAALADSGVDYITVFAKCNLGFTYYPSRIGLPHPGLIPSKADLLGPMVEAGHRRGIKVAAYFNAGIDHEHALRNRQWSKVRADGRVYAIEQKGHSFRGLCLNTGYRDYLLGMIGEVLEAYPVDGIFLDCFNLSPCYGVECLEGMEKLGMDKFDDRQARDYCRLVTERFMADAARLVRKLSRRPTQLYFNGMPYRQQPTHLELEVLPTGGWGYEHLPFAIRYARTLGKPYFTMTGRFHLGWGDFGGLRTFHSLLYDCYYSISNGGTCSIGDHMHPRGRLEPAVYDLVKRVYRQVRELEPWTDRASSLAEAAILHPGLEHFPSPAPGFGPEELASVKGATRLLRELQCQFDLVDGRAGLEKYRLLLLPDSVRLDPGLAAKLRAHLKRGGLLVSSAFAGLNPAGTGFALKEYRLKYLGPEAHHYTFFKAVPSFRRGLPDLATTIYLPGVALEAGPGASVLARLYKSYFNQQSWDGYHENLYIPPEKDTGRPALVRYGNICHFSFPIFRGYYQQAVPAYRQLLGNCLDRLHPDPLVRVAGLPSFGQVTVTVQPGGRRLVHLLTYLPELRGPSVQVIEEPILARDLRLELRADGHRPRRIYLAPSGRDLEWTRAGGYLSVRVPEVDGYQLVVFE</sequence>
<protein>
    <submittedName>
        <fullName evidence="1">Alpha-L-fucosidase</fullName>
    </submittedName>
</protein>
<proteinExistence type="predicted"/>
<accession>A0A1V5MKQ8</accession>
<dbReference type="InterPro" id="IPR028212">
    <property type="entry name" value="GHL6"/>
</dbReference>
<comment type="caution">
    <text evidence="1">The sequence shown here is derived from an EMBL/GenBank/DDBJ whole genome shotgun (WGS) entry which is preliminary data.</text>
</comment>
<dbReference type="SUPFAM" id="SSF52317">
    <property type="entry name" value="Class I glutamine amidotransferase-like"/>
    <property type="match status" value="1"/>
</dbReference>
<dbReference type="Gene3D" id="3.20.20.80">
    <property type="entry name" value="Glycosidases"/>
    <property type="match status" value="1"/>
</dbReference>
<dbReference type="InterPro" id="IPR017853">
    <property type="entry name" value="GH"/>
</dbReference>
<dbReference type="Gene3D" id="3.40.50.880">
    <property type="match status" value="1"/>
</dbReference>
<reference evidence="1" key="1">
    <citation type="submission" date="2017-02" db="EMBL/GenBank/DDBJ databases">
        <title>Delving into the versatile metabolic prowess of the omnipresent phylum Bacteroidetes.</title>
        <authorList>
            <person name="Nobu M.K."/>
            <person name="Mei R."/>
            <person name="Narihiro T."/>
            <person name="Kuroda K."/>
            <person name="Liu W.-T."/>
        </authorList>
    </citation>
    <scope>NUCLEOTIDE SEQUENCE</scope>
    <source>
        <strain evidence="1">ADurb.Bin417</strain>
    </source>
</reference>
<evidence type="ECO:0000313" key="1">
    <source>
        <dbReference type="EMBL" id="OPZ93776.1"/>
    </source>
</evidence>
<dbReference type="SUPFAM" id="SSF51445">
    <property type="entry name" value="(Trans)glycosidases"/>
    <property type="match status" value="1"/>
</dbReference>
<dbReference type="Pfam" id="PF14871">
    <property type="entry name" value="GHL6"/>
    <property type="match status" value="1"/>
</dbReference>
<dbReference type="AlphaFoldDB" id="A0A1V5MKQ8"/>
<gene>
    <name evidence="1" type="ORF">BWY73_00125</name>
</gene>
<dbReference type="EMBL" id="MWAK01000008">
    <property type="protein sequence ID" value="OPZ93776.1"/>
    <property type="molecule type" value="Genomic_DNA"/>
</dbReference>
<organism evidence="1">
    <name type="scientific">candidate division TA06 bacterium ADurb.Bin417</name>
    <dbReference type="NCBI Taxonomy" id="1852828"/>
    <lineage>
        <taxon>Bacteria</taxon>
        <taxon>Bacteria division TA06</taxon>
    </lineage>
</organism>
<dbReference type="Proteomes" id="UP000485484">
    <property type="component" value="Unassembled WGS sequence"/>
</dbReference>
<dbReference type="CDD" id="cd03143">
    <property type="entry name" value="A4_beta-galactosidase_middle_domain"/>
    <property type="match status" value="1"/>
</dbReference>
<name>A0A1V5MKQ8_UNCT6</name>
<dbReference type="InterPro" id="IPR029062">
    <property type="entry name" value="Class_I_gatase-like"/>
</dbReference>